<evidence type="ECO:0000256" key="1">
    <source>
        <dbReference type="SAM" id="MobiDB-lite"/>
    </source>
</evidence>
<dbReference type="OMA" id="LVRFPIY"/>
<dbReference type="HOGENOM" id="CLU_301911_0_0_1"/>
<keyword evidence="3" id="KW-1185">Reference proteome</keyword>
<reference evidence="2 3" key="1">
    <citation type="journal article" date="2007" name="Proc. Natl. Acad. Sci. U.S.A.">
        <title>Independent sorting-out of thousands of duplicated gene pairs in two yeast species descended from a whole-genome duplication.</title>
        <authorList>
            <person name="Scannell D.R."/>
            <person name="Frank A.C."/>
            <person name="Conant G.C."/>
            <person name="Byrne K.P."/>
            <person name="Woolfit M."/>
            <person name="Wolfe K.H."/>
        </authorList>
    </citation>
    <scope>NUCLEOTIDE SEQUENCE [LARGE SCALE GENOMIC DNA]</scope>
    <source>
        <strain evidence="3">ATCC 22028 / DSM 70294 / BCRC 21397 / CBS 2163 / NBRC 10782 / NRRL Y-8283 / UCD 57-17</strain>
    </source>
</reference>
<dbReference type="GeneID" id="5546600"/>
<dbReference type="PhylomeDB" id="A7THJ4"/>
<feature type="region of interest" description="Disordered" evidence="1">
    <location>
        <begin position="623"/>
        <end position="643"/>
    </location>
</feature>
<evidence type="ECO:0000313" key="3">
    <source>
        <dbReference type="Proteomes" id="UP000000267"/>
    </source>
</evidence>
<sequence length="833" mass="93629">MSTSLMFNEPLVTTDHNHTKLLSIQSASSSAASSVDESKNNNINSSFSTITAINDDSSYVYTNPALSRLVTPEEDLGAYTPSTVNDGEVSPALHFQQTFHQPSLFASQKEFQHDPEVTDIMLYLEPKPVSCPSYRDVNPNTLVRFPIYEHLEPCLPNQLPPPYEPALDKVTVVSLKEEWSSPYERNPTPVWRNYILELNSTQLNFYYIHEELYSGISGYCNADGGAEGKGESSVTPCRDRNAGSKPWNVFGFGSSSKTGNYTYHFNKRDQDHICNEVTLHKPRYLKYEYLYKSYSLQYGVLGIPTDMPFMFSGLRLRLEGEQILINFPHIDDVIDWIMYLQIGIGISLDLYDREMPDYRVVPRRSRTESVSSTSATVNTANSSANTTDTLNNPSINSHDIPISDDSLMMSRRYSTVSSHSDMYSSLPQRSRANTITSINSTNSRSYLSNQMYDNSIPVSFVSTDSSQRRMSIDHLHTPQQQPSLKSKLKTLFKTTSNSSSEGTVPSAKPKSFRKRDTVEINVIPDTTPSDLEVNSFPQTARFRQGSDLSDTGVQIQNSPQRSLMNKVTVNSHTEIPRSHFDAPLYENLDLSLDTYSFPTYNPPAPRRNSATNSLHGPRHSIISVTSSTGSVPKDCIRKPTSTETEGTHHLQYIAENNGSFIDPVSVPVNISSTGMSRNLSLDDRSMLSGTESLSSDVVSGYRNRALSVTSALSFLDNDSCDKKWNPLIRAIPRHRYIRDTLRCVKSLTDDTKWVGKAICKVTDLQKNERNFSPIYYGDDASVQNFENAEDNHTNVTSSEKRKIKNHYLQSFVVGYSELKPYFGKKSYKKKIIA</sequence>
<dbReference type="AlphaFoldDB" id="A7THJ4"/>
<feature type="region of interest" description="Disordered" evidence="1">
    <location>
        <begin position="493"/>
        <end position="512"/>
    </location>
</feature>
<accession>A7THJ4</accession>
<dbReference type="PANTHER" id="PTHR37283:SF1">
    <property type="entry name" value="PH DOMAIN-CONTAINING PROTEIN YHR131C"/>
    <property type="match status" value="1"/>
</dbReference>
<feature type="compositionally biased region" description="Low complexity" evidence="1">
    <location>
        <begin position="368"/>
        <end position="389"/>
    </location>
</feature>
<evidence type="ECO:0000313" key="2">
    <source>
        <dbReference type="EMBL" id="EDO18318.1"/>
    </source>
</evidence>
<dbReference type="EMBL" id="DS480391">
    <property type="protein sequence ID" value="EDO18318.1"/>
    <property type="molecule type" value="Genomic_DNA"/>
</dbReference>
<dbReference type="Proteomes" id="UP000000267">
    <property type="component" value="Unassembled WGS sequence"/>
</dbReference>
<dbReference type="KEGG" id="vpo:Kpol_1039p69"/>
<dbReference type="eggNOG" id="ENOG502SJ5K">
    <property type="taxonomic scope" value="Eukaryota"/>
</dbReference>
<dbReference type="OrthoDB" id="5865767at2759"/>
<dbReference type="PANTHER" id="PTHR37283">
    <property type="entry name" value="PH DOMAIN-CONTAINING PROTEIN YHR131C"/>
    <property type="match status" value="1"/>
</dbReference>
<name>A7THJ4_VANPO</name>
<proteinExistence type="predicted"/>
<dbReference type="STRING" id="436907.A7THJ4"/>
<feature type="region of interest" description="Disordered" evidence="1">
    <location>
        <begin position="366"/>
        <end position="397"/>
    </location>
</feature>
<dbReference type="RefSeq" id="XP_001646176.1">
    <property type="nucleotide sequence ID" value="XM_001646126.1"/>
</dbReference>
<organism evidence="3">
    <name type="scientific">Vanderwaltozyma polyspora (strain ATCC 22028 / DSM 70294 / BCRC 21397 / CBS 2163 / NBRC 10782 / NRRL Y-8283 / UCD 57-17)</name>
    <name type="common">Kluyveromyces polysporus</name>
    <dbReference type="NCBI Taxonomy" id="436907"/>
    <lineage>
        <taxon>Eukaryota</taxon>
        <taxon>Fungi</taxon>
        <taxon>Dikarya</taxon>
        <taxon>Ascomycota</taxon>
        <taxon>Saccharomycotina</taxon>
        <taxon>Saccharomycetes</taxon>
        <taxon>Saccharomycetales</taxon>
        <taxon>Saccharomycetaceae</taxon>
        <taxon>Vanderwaltozyma</taxon>
    </lineage>
</organism>
<evidence type="ECO:0008006" key="4">
    <source>
        <dbReference type="Google" id="ProtNLM"/>
    </source>
</evidence>
<dbReference type="InParanoid" id="A7THJ4"/>
<protein>
    <recommendedName>
        <fullName evidence="4">PH domain-containing protein</fullName>
    </recommendedName>
</protein>
<gene>
    <name evidence="2" type="ORF">Kpol_1039p69</name>
</gene>